<protein>
    <submittedName>
        <fullName evidence="2">DNA-binding protein</fullName>
    </submittedName>
</protein>
<dbReference type="EMBL" id="LGKN01000005">
    <property type="protein sequence ID" value="KPL87992.1"/>
    <property type="molecule type" value="Genomic_DNA"/>
</dbReference>
<dbReference type="Proteomes" id="UP000050502">
    <property type="component" value="Unassembled WGS sequence"/>
</dbReference>
<keyword evidence="2" id="KW-0238">DNA-binding</keyword>
<comment type="caution">
    <text evidence="1">The sequence shown here is derived from an EMBL/GenBank/DDBJ whole genome shotgun (WGS) entry which is preliminary data.</text>
</comment>
<dbReference type="Proteomes" id="UP000037784">
    <property type="component" value="Unassembled WGS sequence"/>
</dbReference>
<keyword evidence="3" id="KW-1185">Reference proteome</keyword>
<organism evidence="1 3">
    <name type="scientific">Ardenticatena maritima</name>
    <dbReference type="NCBI Taxonomy" id="872965"/>
    <lineage>
        <taxon>Bacteria</taxon>
        <taxon>Bacillati</taxon>
        <taxon>Chloroflexota</taxon>
        <taxon>Ardenticatenia</taxon>
        <taxon>Ardenticatenales</taxon>
        <taxon>Ardenticatenaceae</taxon>
        <taxon>Ardenticatena</taxon>
    </lineage>
</organism>
<evidence type="ECO:0000313" key="1">
    <source>
        <dbReference type="EMBL" id="GAP63642.1"/>
    </source>
</evidence>
<reference evidence="3" key="3">
    <citation type="submission" date="2015-08" db="EMBL/GenBank/DDBJ databases">
        <title>Draft Genome Sequence of a Heterotrophic Facultative Anaerobic Bacterium Ardenticatena maritima Strain 110S.</title>
        <authorList>
            <person name="Kawaichi S."/>
            <person name="Yoshida T."/>
            <person name="Sako Y."/>
            <person name="Nakamura R."/>
        </authorList>
    </citation>
    <scope>NUCLEOTIDE SEQUENCE [LARGE SCALE GENOMIC DNA]</scope>
    <source>
        <strain evidence="3">110S</strain>
    </source>
</reference>
<reference evidence="2 4" key="2">
    <citation type="submission" date="2015-07" db="EMBL/GenBank/DDBJ databases">
        <title>Whole genome sequence of Ardenticatena maritima DSM 23922.</title>
        <authorList>
            <person name="Hemp J."/>
            <person name="Ward L.M."/>
            <person name="Pace L.A."/>
            <person name="Fischer W.W."/>
        </authorList>
    </citation>
    <scope>NUCLEOTIDE SEQUENCE [LARGE SCALE GENOMIC DNA]</scope>
    <source>
        <strain evidence="2 4">110S</strain>
    </source>
</reference>
<dbReference type="STRING" id="872965.SE16_10790"/>
<evidence type="ECO:0000313" key="4">
    <source>
        <dbReference type="Proteomes" id="UP000050502"/>
    </source>
</evidence>
<dbReference type="InParanoid" id="A0A0M8K9S0"/>
<gene>
    <name evidence="1" type="ORF">ARMA_2065</name>
    <name evidence="2" type="ORF">SE16_10790</name>
</gene>
<dbReference type="GO" id="GO:0003677">
    <property type="term" value="F:DNA binding"/>
    <property type="evidence" value="ECO:0007669"/>
    <property type="project" value="UniProtKB-KW"/>
</dbReference>
<dbReference type="OrthoDB" id="490626at2"/>
<proteinExistence type="predicted"/>
<dbReference type="EMBL" id="BBZA01000179">
    <property type="protein sequence ID" value="GAP63642.1"/>
    <property type="molecule type" value="Genomic_DNA"/>
</dbReference>
<sequence>MSIITITLPEPQWKRLQEIAARFGIAPEELLRLSLEHFLAQTEPEFEKTLKYVLSKNEELYRRLA</sequence>
<accession>A0A0M8K9S0</accession>
<dbReference type="AlphaFoldDB" id="A0A0M8K9S0"/>
<name>A0A0M8K9S0_9CHLR</name>
<evidence type="ECO:0000313" key="3">
    <source>
        <dbReference type="Proteomes" id="UP000037784"/>
    </source>
</evidence>
<dbReference type="RefSeq" id="WP_054493450.1">
    <property type="nucleotide sequence ID" value="NZ_BBZA01000179.1"/>
</dbReference>
<reference evidence="1 3" key="1">
    <citation type="journal article" date="2015" name="Genome Announc.">
        <title>Draft Genome Sequence of a Heterotrophic Facultative Anaerobic Thermophilic Bacterium, Ardenticatena maritima Strain 110ST.</title>
        <authorList>
            <person name="Kawaichi S."/>
            <person name="Yoshida T."/>
            <person name="Sako Y."/>
            <person name="Nakamura R."/>
        </authorList>
    </citation>
    <scope>NUCLEOTIDE SEQUENCE [LARGE SCALE GENOMIC DNA]</scope>
    <source>
        <strain evidence="1 3">110S</strain>
    </source>
</reference>
<evidence type="ECO:0000313" key="2">
    <source>
        <dbReference type="EMBL" id="KPL87992.1"/>
    </source>
</evidence>